<proteinExistence type="inferred from homology"/>
<dbReference type="STRING" id="554065.E1ZB81"/>
<dbReference type="OrthoDB" id="19679at2759"/>
<comment type="subcellular location">
    <subcellularLocation>
        <location evidence="1">Nucleus</location>
    </subcellularLocation>
</comment>
<sequence length="573" mass="59370">MASGQPTGQLAAGGGGLMLPPPPRAPKRQQVLDEEEYCGTMEALIERDFFPELPKLESKIAWLQAIRSGQPEQIRQAQLMIAQRRAAAAAGATPAGAPLFTPGGTAARAIAGDTPYIPVLPLGMPLREARPATGGSLAAVEEEEEEEEGAGVVVPPPVSLDTFLAHNTGEDNASFQELLEQVNKKRRLRVAEQLAQQPDPTLLITDGRERTDGFGTTGQQPDTLVLWKYEPKNTLYYDSSQREALPYSGAELAAMVQGPAKSINHAATRFPKDPAASASATPSASTAGGAAGPAAGAAAAAAGGGTRGYSILAPPQFDPGAEGTPFMTWGDIDATPMRIEAEDLPPGGLMEGPSFYIKEGTRKEKAAQQLAHRAGASLRKKQGMRGGTPLVSGALAAAAAARRQATGAPLTGSRGGRPATAGGQQPRGKPLSAAAQRLASSMHRKQPGADMGLRASYRGATPGTSRRPGTGARPASSAGGSTWGGAAAPSRGWTPAGTPQPPHATLEEEEARVQAVLRQRHKEAEQRRQLEEAREAAKQAFQPELQRPAPVVPAAQPAAGGQGADLTAGLLNI</sequence>
<feature type="compositionally biased region" description="Basic and acidic residues" evidence="4">
    <location>
        <begin position="522"/>
        <end position="537"/>
    </location>
</feature>
<dbReference type="FunCoup" id="E1ZB81">
    <property type="interactions" value="1635"/>
</dbReference>
<feature type="compositionally biased region" description="Low complexity" evidence="4">
    <location>
        <begin position="1"/>
        <end position="10"/>
    </location>
</feature>
<dbReference type="AlphaFoldDB" id="E1ZB81"/>
<dbReference type="PANTHER" id="PTHR12940:SF0">
    <property type="entry name" value="SPLICING FACTOR ESS-2 HOMOLOG"/>
    <property type="match status" value="1"/>
</dbReference>
<feature type="compositionally biased region" description="Low complexity" evidence="4">
    <location>
        <begin position="548"/>
        <end position="559"/>
    </location>
</feature>
<dbReference type="KEGG" id="cvr:CHLNCDRAFT_51586"/>
<evidence type="ECO:0000256" key="3">
    <source>
        <dbReference type="ARBA" id="ARBA00023242"/>
    </source>
</evidence>
<dbReference type="GeneID" id="17355959"/>
<evidence type="ECO:0000256" key="1">
    <source>
        <dbReference type="ARBA" id="ARBA00004123"/>
    </source>
</evidence>
<protein>
    <recommendedName>
        <fullName evidence="7">Splicing factor ESS-2 homolog</fullName>
    </recommendedName>
</protein>
<dbReference type="EMBL" id="GL433841">
    <property type="protein sequence ID" value="EFN56811.1"/>
    <property type="molecule type" value="Genomic_DNA"/>
</dbReference>
<feature type="compositionally biased region" description="Low complexity" evidence="4">
    <location>
        <begin position="274"/>
        <end position="292"/>
    </location>
</feature>
<dbReference type="PANTHER" id="PTHR12940">
    <property type="entry name" value="ES-2 PROTEIN - RELATED"/>
    <property type="match status" value="1"/>
</dbReference>
<dbReference type="Pfam" id="PF09751">
    <property type="entry name" value="Es2"/>
    <property type="match status" value="1"/>
</dbReference>
<feature type="region of interest" description="Disordered" evidence="4">
    <location>
        <begin position="272"/>
        <end position="292"/>
    </location>
</feature>
<dbReference type="eggNOG" id="KOG2627">
    <property type="taxonomic scope" value="Eukaryota"/>
</dbReference>
<feature type="region of interest" description="Disordered" evidence="4">
    <location>
        <begin position="1"/>
        <end position="29"/>
    </location>
</feature>
<dbReference type="RefSeq" id="XP_005848913.1">
    <property type="nucleotide sequence ID" value="XM_005848851.1"/>
</dbReference>
<feature type="region of interest" description="Disordered" evidence="4">
    <location>
        <begin position="405"/>
        <end position="573"/>
    </location>
</feature>
<dbReference type="Proteomes" id="UP000008141">
    <property type="component" value="Unassembled WGS sequence"/>
</dbReference>
<evidence type="ECO:0000313" key="6">
    <source>
        <dbReference type="Proteomes" id="UP000008141"/>
    </source>
</evidence>
<evidence type="ECO:0008006" key="7">
    <source>
        <dbReference type="Google" id="ProtNLM"/>
    </source>
</evidence>
<gene>
    <name evidence="5" type="ORF">CHLNCDRAFT_51586</name>
</gene>
<dbReference type="InterPro" id="IPR019148">
    <property type="entry name" value="Nuclear_protein_DGCR14_ESS-2"/>
</dbReference>
<dbReference type="GO" id="GO:0071013">
    <property type="term" value="C:catalytic step 2 spliceosome"/>
    <property type="evidence" value="ECO:0007669"/>
    <property type="project" value="TreeGrafter"/>
</dbReference>
<organism evidence="6">
    <name type="scientific">Chlorella variabilis</name>
    <name type="common">Green alga</name>
    <dbReference type="NCBI Taxonomy" id="554065"/>
    <lineage>
        <taxon>Eukaryota</taxon>
        <taxon>Viridiplantae</taxon>
        <taxon>Chlorophyta</taxon>
        <taxon>core chlorophytes</taxon>
        <taxon>Trebouxiophyceae</taxon>
        <taxon>Chlorellales</taxon>
        <taxon>Chlorellaceae</taxon>
        <taxon>Chlorella clade</taxon>
        <taxon>Chlorella</taxon>
    </lineage>
</organism>
<evidence type="ECO:0000313" key="5">
    <source>
        <dbReference type="EMBL" id="EFN56811.1"/>
    </source>
</evidence>
<feature type="compositionally biased region" description="Low complexity" evidence="4">
    <location>
        <begin position="475"/>
        <end position="490"/>
    </location>
</feature>
<dbReference type="InParanoid" id="E1ZB81"/>
<evidence type="ECO:0000256" key="2">
    <source>
        <dbReference type="ARBA" id="ARBA00009072"/>
    </source>
</evidence>
<reference evidence="5 6" key="1">
    <citation type="journal article" date="2010" name="Plant Cell">
        <title>The Chlorella variabilis NC64A genome reveals adaptation to photosymbiosis, coevolution with viruses, and cryptic sex.</title>
        <authorList>
            <person name="Blanc G."/>
            <person name="Duncan G."/>
            <person name="Agarkova I."/>
            <person name="Borodovsky M."/>
            <person name="Gurnon J."/>
            <person name="Kuo A."/>
            <person name="Lindquist E."/>
            <person name="Lucas S."/>
            <person name="Pangilinan J."/>
            <person name="Polle J."/>
            <person name="Salamov A."/>
            <person name="Terry A."/>
            <person name="Yamada T."/>
            <person name="Dunigan D.D."/>
            <person name="Grigoriev I.V."/>
            <person name="Claverie J.M."/>
            <person name="Van Etten J.L."/>
        </authorList>
    </citation>
    <scope>NUCLEOTIDE SEQUENCE [LARGE SCALE GENOMIC DNA]</scope>
    <source>
        <strain evidence="5 6">NC64A</strain>
    </source>
</reference>
<dbReference type="OMA" id="YKAWNTV"/>
<name>E1ZB81_CHLVA</name>
<comment type="similarity">
    <text evidence="2">Belongs to the ESS2 family.</text>
</comment>
<evidence type="ECO:0000256" key="4">
    <source>
        <dbReference type="SAM" id="MobiDB-lite"/>
    </source>
</evidence>
<keyword evidence="3" id="KW-0539">Nucleus</keyword>
<keyword evidence="6" id="KW-1185">Reference proteome</keyword>
<accession>E1ZB81</accession>